<comment type="caution">
    <text evidence="2">The sequence shown here is derived from an EMBL/GenBank/DDBJ whole genome shotgun (WGS) entry which is preliminary data.</text>
</comment>
<gene>
    <name evidence="2" type="ORF">JMJ77_012213</name>
</gene>
<dbReference type="Proteomes" id="UP000699042">
    <property type="component" value="Unassembled WGS sequence"/>
</dbReference>
<reference evidence="2" key="1">
    <citation type="submission" date="2021-05" db="EMBL/GenBank/DDBJ databases">
        <title>Comparative genomics of three Colletotrichum scovillei strains and genetic complementation revealed genes involved fungal growth and virulence on chili pepper.</title>
        <authorList>
            <person name="Hsieh D.-K."/>
            <person name="Chuang S.-C."/>
            <person name="Chen C.-Y."/>
            <person name="Chao Y.-T."/>
            <person name="Lu M.-Y.J."/>
            <person name="Lee M.-H."/>
            <person name="Shih M.-C."/>
        </authorList>
    </citation>
    <scope>NUCLEOTIDE SEQUENCE</scope>
    <source>
        <strain evidence="2">Coll-153</strain>
    </source>
</reference>
<accession>A0A9P7U8Q6</accession>
<evidence type="ECO:0000256" key="1">
    <source>
        <dbReference type="SAM" id="MobiDB-lite"/>
    </source>
</evidence>
<keyword evidence="3" id="KW-1185">Reference proteome</keyword>
<evidence type="ECO:0000313" key="3">
    <source>
        <dbReference type="Proteomes" id="UP000699042"/>
    </source>
</evidence>
<sequence length="104" mass="11515">MDLFKNFEKPKRFDHVPSNKLILHKLMTIAVVHICRFGYLSAESVDDFTRGDLGFEVAVVPAHLTDDTTVGRLAPAEDEDLQQSAVLQQEAEPSSGDVPAVCQF</sequence>
<organism evidence="2 3">
    <name type="scientific">Colletotrichum scovillei</name>
    <dbReference type="NCBI Taxonomy" id="1209932"/>
    <lineage>
        <taxon>Eukaryota</taxon>
        <taxon>Fungi</taxon>
        <taxon>Dikarya</taxon>
        <taxon>Ascomycota</taxon>
        <taxon>Pezizomycotina</taxon>
        <taxon>Sordariomycetes</taxon>
        <taxon>Hypocreomycetidae</taxon>
        <taxon>Glomerellales</taxon>
        <taxon>Glomerellaceae</taxon>
        <taxon>Colletotrichum</taxon>
        <taxon>Colletotrichum acutatum species complex</taxon>
    </lineage>
</organism>
<dbReference type="AlphaFoldDB" id="A0A9P7U8Q6"/>
<feature type="region of interest" description="Disordered" evidence="1">
    <location>
        <begin position="81"/>
        <end position="104"/>
    </location>
</feature>
<name>A0A9P7U8Q6_9PEZI</name>
<proteinExistence type="predicted"/>
<evidence type="ECO:0000313" key="2">
    <source>
        <dbReference type="EMBL" id="KAG7041694.1"/>
    </source>
</evidence>
<protein>
    <submittedName>
        <fullName evidence="2">Uncharacterized protein</fullName>
    </submittedName>
</protein>
<dbReference type="EMBL" id="JAESDN010000014">
    <property type="protein sequence ID" value="KAG7041694.1"/>
    <property type="molecule type" value="Genomic_DNA"/>
</dbReference>